<dbReference type="GO" id="GO:0006508">
    <property type="term" value="P:proteolysis"/>
    <property type="evidence" value="ECO:0007669"/>
    <property type="project" value="InterPro"/>
</dbReference>
<feature type="non-terminal residue" evidence="1">
    <location>
        <position position="1"/>
    </location>
</feature>
<dbReference type="PROSITE" id="PS51365">
    <property type="entry name" value="RENAL_DIPEPTIDASE_2"/>
    <property type="match status" value="1"/>
</dbReference>
<protein>
    <recommendedName>
        <fullName evidence="2">Peptidase M19</fullName>
    </recommendedName>
</protein>
<dbReference type="InterPro" id="IPR032466">
    <property type="entry name" value="Metal_Hydrolase"/>
</dbReference>
<dbReference type="GO" id="GO:0070573">
    <property type="term" value="F:metallodipeptidase activity"/>
    <property type="evidence" value="ECO:0007669"/>
    <property type="project" value="InterPro"/>
</dbReference>
<reference evidence="1" key="1">
    <citation type="submission" date="2018-05" db="EMBL/GenBank/DDBJ databases">
        <authorList>
            <person name="Lanie J.A."/>
            <person name="Ng W.-L."/>
            <person name="Kazmierczak K.M."/>
            <person name="Andrzejewski T.M."/>
            <person name="Davidsen T.M."/>
            <person name="Wayne K.J."/>
            <person name="Tettelin H."/>
            <person name="Glass J.I."/>
            <person name="Rusch D."/>
            <person name="Podicherti R."/>
            <person name="Tsui H.-C.T."/>
            <person name="Winkler M.E."/>
        </authorList>
    </citation>
    <scope>NUCLEOTIDE SEQUENCE</scope>
</reference>
<dbReference type="AlphaFoldDB" id="A0A381VEW3"/>
<organism evidence="1">
    <name type="scientific">marine metagenome</name>
    <dbReference type="NCBI Taxonomy" id="408172"/>
    <lineage>
        <taxon>unclassified sequences</taxon>
        <taxon>metagenomes</taxon>
        <taxon>ecological metagenomes</taxon>
    </lineage>
</organism>
<evidence type="ECO:0000313" key="1">
    <source>
        <dbReference type="EMBL" id="SVA38842.1"/>
    </source>
</evidence>
<dbReference type="Gene3D" id="3.20.20.140">
    <property type="entry name" value="Metal-dependent hydrolases"/>
    <property type="match status" value="1"/>
</dbReference>
<dbReference type="SUPFAM" id="SSF51556">
    <property type="entry name" value="Metallo-dependent hydrolases"/>
    <property type="match status" value="1"/>
</dbReference>
<dbReference type="PANTHER" id="PTHR10443:SF12">
    <property type="entry name" value="DIPEPTIDASE"/>
    <property type="match status" value="1"/>
</dbReference>
<dbReference type="PANTHER" id="PTHR10443">
    <property type="entry name" value="MICROSOMAL DIPEPTIDASE"/>
    <property type="match status" value="1"/>
</dbReference>
<dbReference type="Pfam" id="PF01244">
    <property type="entry name" value="Peptidase_M19"/>
    <property type="match status" value="1"/>
</dbReference>
<dbReference type="InterPro" id="IPR008257">
    <property type="entry name" value="Pept_M19"/>
</dbReference>
<proteinExistence type="predicted"/>
<sequence>VTAVNATIAIWDDYESTLKTITRYLKWFDEFEELIRPVKTVDDILSAKLENRTGIIFGWQNAAPIGNDLSRLRLFHELGVRIIQITYNERNLLGNGCYERVDDGLSRFGLAAVKEMNRLGILMDLSHVGDRTTMDTIENSDGPVAITHANARSQIDHPRNKTDEAIRLLAERGGVIGANAFPMFFERGFDTDLEEYLDAIDYLVQMVGPDHVAIGTDFCMEQPRSFFEWLFMSQGKIPATDIPYTPEPYQHLRGFADPSDWVKVAEGLLNRNYSESDTKKVLGENWLSLFAQVWSK</sequence>
<evidence type="ECO:0008006" key="2">
    <source>
        <dbReference type="Google" id="ProtNLM"/>
    </source>
</evidence>
<dbReference type="EMBL" id="UINC01008639">
    <property type="protein sequence ID" value="SVA38842.1"/>
    <property type="molecule type" value="Genomic_DNA"/>
</dbReference>
<gene>
    <name evidence="1" type="ORF">METZ01_LOCUS91696</name>
</gene>
<accession>A0A381VEW3</accession>
<name>A0A381VEW3_9ZZZZ</name>